<evidence type="ECO:0000256" key="6">
    <source>
        <dbReference type="ARBA" id="ARBA00022794"/>
    </source>
</evidence>
<dbReference type="AlphaFoldDB" id="A0A0D3J494"/>
<dbReference type="OMA" id="YRNWRRH"/>
<dbReference type="GeneID" id="19046330"/>
<comment type="function">
    <text evidence="1">Dynein-attachment factor required for cilia motility.</text>
</comment>
<dbReference type="Pfam" id="PF15867">
    <property type="entry name" value="Dynein_attach_N"/>
    <property type="match status" value="1"/>
</dbReference>
<feature type="domain" description="RNA-polymerase II-associated protein 3-like C-terminal" evidence="12">
    <location>
        <begin position="98"/>
        <end position="201"/>
    </location>
</feature>
<evidence type="ECO:0000256" key="1">
    <source>
        <dbReference type="ARBA" id="ARBA00004048"/>
    </source>
</evidence>
<comment type="similarity">
    <text evidence="10">Belongs to the DNAAF19/PR46b family.</text>
</comment>
<dbReference type="PANTHER" id="PTHR28572">
    <property type="entry name" value="COILED-COIL DOMAIN-CONTAINING PROTEIN 103"/>
    <property type="match status" value="1"/>
</dbReference>
<evidence type="ECO:0000256" key="9">
    <source>
        <dbReference type="ARBA" id="ARBA00023273"/>
    </source>
</evidence>
<keyword evidence="7" id="KW-0282">Flagellum</keyword>
<dbReference type="Proteomes" id="UP000013827">
    <property type="component" value="Unassembled WGS sequence"/>
</dbReference>
<feature type="compositionally biased region" description="Basic and acidic residues" evidence="11">
    <location>
        <begin position="78"/>
        <end position="92"/>
    </location>
</feature>
<evidence type="ECO:0000256" key="5">
    <source>
        <dbReference type="ARBA" id="ARBA00022490"/>
    </source>
</evidence>
<dbReference type="PaxDb" id="2903-EOD18329"/>
<evidence type="ECO:0000313" key="15">
    <source>
        <dbReference type="Proteomes" id="UP000013827"/>
    </source>
</evidence>
<evidence type="ECO:0008006" key="16">
    <source>
        <dbReference type="Google" id="ProtNLM"/>
    </source>
</evidence>
<reference evidence="15" key="1">
    <citation type="journal article" date="2013" name="Nature">
        <title>Pan genome of the phytoplankton Emiliania underpins its global distribution.</title>
        <authorList>
            <person name="Read B.A."/>
            <person name="Kegel J."/>
            <person name="Klute M.J."/>
            <person name="Kuo A."/>
            <person name="Lefebvre S.C."/>
            <person name="Maumus F."/>
            <person name="Mayer C."/>
            <person name="Miller J."/>
            <person name="Monier A."/>
            <person name="Salamov A."/>
            <person name="Young J."/>
            <person name="Aguilar M."/>
            <person name="Claverie J.M."/>
            <person name="Frickenhaus S."/>
            <person name="Gonzalez K."/>
            <person name="Herman E.K."/>
            <person name="Lin Y.C."/>
            <person name="Napier J."/>
            <person name="Ogata H."/>
            <person name="Sarno A.F."/>
            <person name="Shmutz J."/>
            <person name="Schroeder D."/>
            <person name="de Vargas C."/>
            <person name="Verret F."/>
            <person name="von Dassow P."/>
            <person name="Valentin K."/>
            <person name="Van de Peer Y."/>
            <person name="Wheeler G."/>
            <person name="Dacks J.B."/>
            <person name="Delwiche C.F."/>
            <person name="Dyhrman S.T."/>
            <person name="Glockner G."/>
            <person name="John U."/>
            <person name="Richards T."/>
            <person name="Worden A.Z."/>
            <person name="Zhang X."/>
            <person name="Grigoriev I.V."/>
            <person name="Allen A.E."/>
            <person name="Bidle K."/>
            <person name="Borodovsky M."/>
            <person name="Bowler C."/>
            <person name="Brownlee C."/>
            <person name="Cock J.M."/>
            <person name="Elias M."/>
            <person name="Gladyshev V.N."/>
            <person name="Groth M."/>
            <person name="Guda C."/>
            <person name="Hadaegh A."/>
            <person name="Iglesias-Rodriguez M.D."/>
            <person name="Jenkins J."/>
            <person name="Jones B.M."/>
            <person name="Lawson T."/>
            <person name="Leese F."/>
            <person name="Lindquist E."/>
            <person name="Lobanov A."/>
            <person name="Lomsadze A."/>
            <person name="Malik S.B."/>
            <person name="Marsh M.E."/>
            <person name="Mackinder L."/>
            <person name="Mock T."/>
            <person name="Mueller-Roeber B."/>
            <person name="Pagarete A."/>
            <person name="Parker M."/>
            <person name="Probert I."/>
            <person name="Quesneville H."/>
            <person name="Raines C."/>
            <person name="Rensing S.A."/>
            <person name="Riano-Pachon D.M."/>
            <person name="Richier S."/>
            <person name="Rokitta S."/>
            <person name="Shiraiwa Y."/>
            <person name="Soanes D.M."/>
            <person name="van der Giezen M."/>
            <person name="Wahlund T.M."/>
            <person name="Williams B."/>
            <person name="Wilson W."/>
            <person name="Wolfe G."/>
            <person name="Wurch L.L."/>
        </authorList>
    </citation>
    <scope>NUCLEOTIDE SEQUENCE</scope>
</reference>
<dbReference type="GO" id="GO:0036159">
    <property type="term" value="P:inner dynein arm assembly"/>
    <property type="evidence" value="ECO:0007669"/>
    <property type="project" value="TreeGrafter"/>
</dbReference>
<sequence length="255" mass="27772">MDALQHSIAGALEAEQRKTQVNDAKLRAVAQRVDYDEFCKMVAGAHLKPVKPCSAESRDISRPFDQFVLPKYEPATDSVDRHSTRKVEHDAEPPAFSQPSSSHEFLRTWRRSCRAQAERLRYLRVLDIDTLPMLFRTEMDPLLLDAFVDTLHVAVCEREPSGDGSAEAAAIAQQAPLALWAVRLLAGLARVNRFDATLNFAAGPTTDKLKRIFAAAASHAPAEGVAGNGELDAAAVAALASKFGIRDVVEGRGVV</sequence>
<dbReference type="GO" id="GO:0036157">
    <property type="term" value="C:outer dynein arm"/>
    <property type="evidence" value="ECO:0007669"/>
    <property type="project" value="InterPro"/>
</dbReference>
<name>A0A0D3J494_EMIH1</name>
<dbReference type="Pfam" id="PF13877">
    <property type="entry name" value="RPAP3_C"/>
    <property type="match status" value="1"/>
</dbReference>
<dbReference type="GO" id="GO:0005576">
    <property type="term" value="C:extracellular region"/>
    <property type="evidence" value="ECO:0007669"/>
    <property type="project" value="GOC"/>
</dbReference>
<reference evidence="14" key="2">
    <citation type="submission" date="2024-10" db="UniProtKB">
        <authorList>
            <consortium name="EnsemblProtists"/>
        </authorList>
    </citation>
    <scope>IDENTIFICATION</scope>
</reference>
<keyword evidence="8" id="KW-0969">Cilium</keyword>
<keyword evidence="5" id="KW-0963">Cytoplasm</keyword>
<dbReference type="EnsemblProtists" id="EOD18329">
    <property type="protein sequence ID" value="EOD18329"/>
    <property type="gene ID" value="EMIHUDRAFT_96077"/>
</dbReference>
<comment type="subcellular location">
    <subcellularLocation>
        <location evidence="2">Cell projection</location>
        <location evidence="2">Cilium</location>
        <location evidence="2">Flagellum</location>
    </subcellularLocation>
    <subcellularLocation>
        <location evidence="3">Cytoplasm</location>
    </subcellularLocation>
</comment>
<evidence type="ECO:0000313" key="14">
    <source>
        <dbReference type="EnsemblProtists" id="EOD18329"/>
    </source>
</evidence>
<evidence type="ECO:0000256" key="4">
    <source>
        <dbReference type="ARBA" id="ARBA00011738"/>
    </source>
</evidence>
<evidence type="ECO:0000256" key="10">
    <source>
        <dbReference type="ARBA" id="ARBA00049986"/>
    </source>
</evidence>
<evidence type="ECO:0000256" key="8">
    <source>
        <dbReference type="ARBA" id="ARBA00023069"/>
    </source>
</evidence>
<keyword evidence="15" id="KW-1185">Reference proteome</keyword>
<evidence type="ECO:0000256" key="3">
    <source>
        <dbReference type="ARBA" id="ARBA00004496"/>
    </source>
</evidence>
<dbReference type="KEGG" id="ehx:EMIHUDRAFT_96077"/>
<evidence type="ECO:0000256" key="2">
    <source>
        <dbReference type="ARBA" id="ARBA00004230"/>
    </source>
</evidence>
<accession>A0A0D3J494</accession>
<comment type="subunit">
    <text evidence="4">Homodimer.</text>
</comment>
<dbReference type="HOGENOM" id="CLU_1117642_0_0_1"/>
<dbReference type="InterPro" id="IPR042422">
    <property type="entry name" value="CC103"/>
</dbReference>
<dbReference type="InterPro" id="IPR031733">
    <property type="entry name" value="Dynein_attach_N"/>
</dbReference>
<keyword evidence="9" id="KW-0966">Cell projection</keyword>
<dbReference type="RefSeq" id="XP_005770758.1">
    <property type="nucleotide sequence ID" value="XM_005770701.1"/>
</dbReference>
<dbReference type="GO" id="GO:0003351">
    <property type="term" value="P:epithelial cilium movement involved in extracellular fluid movement"/>
    <property type="evidence" value="ECO:0007669"/>
    <property type="project" value="TreeGrafter"/>
</dbReference>
<keyword evidence="6" id="KW-0970">Cilium biogenesis/degradation</keyword>
<evidence type="ECO:0000256" key="7">
    <source>
        <dbReference type="ARBA" id="ARBA00022846"/>
    </source>
</evidence>
<evidence type="ECO:0000259" key="13">
    <source>
        <dbReference type="Pfam" id="PF15867"/>
    </source>
</evidence>
<evidence type="ECO:0000259" key="12">
    <source>
        <dbReference type="Pfam" id="PF13877"/>
    </source>
</evidence>
<dbReference type="STRING" id="2903.R1EBR2"/>
<organism evidence="14 15">
    <name type="scientific">Emiliania huxleyi (strain CCMP1516)</name>
    <dbReference type="NCBI Taxonomy" id="280463"/>
    <lineage>
        <taxon>Eukaryota</taxon>
        <taxon>Haptista</taxon>
        <taxon>Haptophyta</taxon>
        <taxon>Prymnesiophyceae</taxon>
        <taxon>Isochrysidales</taxon>
        <taxon>Noelaerhabdaceae</taxon>
        <taxon>Emiliania</taxon>
    </lineage>
</organism>
<dbReference type="GO" id="GO:0007368">
    <property type="term" value="P:determination of left/right symmetry"/>
    <property type="evidence" value="ECO:0007669"/>
    <property type="project" value="TreeGrafter"/>
</dbReference>
<proteinExistence type="inferred from homology"/>
<evidence type="ECO:0000256" key="11">
    <source>
        <dbReference type="SAM" id="MobiDB-lite"/>
    </source>
</evidence>
<dbReference type="PANTHER" id="PTHR28572:SF1">
    <property type="entry name" value="COILED-COIL DOMAIN-CONTAINING PROTEIN 103"/>
    <property type="match status" value="1"/>
</dbReference>
<dbReference type="GO" id="GO:0031514">
    <property type="term" value="C:motile cilium"/>
    <property type="evidence" value="ECO:0007669"/>
    <property type="project" value="UniProtKB-SubCell"/>
</dbReference>
<feature type="domain" description="Dynein attachment factor N-terminal" evidence="13">
    <location>
        <begin position="2"/>
        <end position="52"/>
    </location>
</feature>
<feature type="region of interest" description="Disordered" evidence="11">
    <location>
        <begin position="75"/>
        <end position="99"/>
    </location>
</feature>
<dbReference type="InterPro" id="IPR025986">
    <property type="entry name" value="RPAP3-like_C"/>
</dbReference>
<protein>
    <recommendedName>
        <fullName evidence="16">Dynein attachment factor N-terminal domain-containing protein</fullName>
    </recommendedName>
</protein>